<dbReference type="PANTHER" id="PTHR47245:SF2">
    <property type="entry name" value="PEPTIDYL-PROLYL CIS-TRANS ISOMERASE HP_0175-RELATED"/>
    <property type="match status" value="1"/>
</dbReference>
<dbReference type="PANTHER" id="PTHR47245">
    <property type="entry name" value="PEPTIDYLPROLYL ISOMERASE"/>
    <property type="match status" value="1"/>
</dbReference>
<reference evidence="3" key="2">
    <citation type="submission" date="2020-09" db="EMBL/GenBank/DDBJ databases">
        <authorList>
            <person name="Sun Q."/>
            <person name="Zhou Y."/>
        </authorList>
    </citation>
    <scope>NUCLEOTIDE SEQUENCE</scope>
    <source>
        <strain evidence="3">CGMCC 1.15152</strain>
    </source>
</reference>
<dbReference type="RefSeq" id="WP_188711854.1">
    <property type="nucleotide sequence ID" value="NZ_BMHO01000001.1"/>
</dbReference>
<evidence type="ECO:0000256" key="2">
    <source>
        <dbReference type="SAM" id="SignalP"/>
    </source>
</evidence>
<comment type="caution">
    <text evidence="3">The sequence shown here is derived from an EMBL/GenBank/DDBJ whole genome shotgun (WGS) entry which is preliminary data.</text>
</comment>
<feature type="compositionally biased region" description="Low complexity" evidence="1">
    <location>
        <begin position="33"/>
        <end position="47"/>
    </location>
</feature>
<proteinExistence type="predicted"/>
<evidence type="ECO:0000313" key="4">
    <source>
        <dbReference type="Proteomes" id="UP000633205"/>
    </source>
</evidence>
<dbReference type="AlphaFoldDB" id="A0A916YA97"/>
<dbReference type="InterPro" id="IPR050245">
    <property type="entry name" value="PrsA_foldase"/>
</dbReference>
<reference evidence="3" key="1">
    <citation type="journal article" date="2014" name="Int. J. Syst. Evol. Microbiol.">
        <title>Complete genome sequence of Corynebacterium casei LMG S-19264T (=DSM 44701T), isolated from a smear-ripened cheese.</title>
        <authorList>
            <consortium name="US DOE Joint Genome Institute (JGI-PGF)"/>
            <person name="Walter F."/>
            <person name="Albersmeier A."/>
            <person name="Kalinowski J."/>
            <person name="Ruckert C."/>
        </authorList>
    </citation>
    <scope>NUCLEOTIDE SEQUENCE</scope>
    <source>
        <strain evidence="3">CGMCC 1.15152</strain>
    </source>
</reference>
<evidence type="ECO:0000256" key="1">
    <source>
        <dbReference type="SAM" id="MobiDB-lite"/>
    </source>
</evidence>
<dbReference type="EMBL" id="BMHO01000001">
    <property type="protein sequence ID" value="GGD37014.1"/>
    <property type="molecule type" value="Genomic_DNA"/>
</dbReference>
<dbReference type="Proteomes" id="UP000633205">
    <property type="component" value="Unassembled WGS sequence"/>
</dbReference>
<feature type="region of interest" description="Disordered" evidence="1">
    <location>
        <begin position="190"/>
        <end position="212"/>
    </location>
</feature>
<dbReference type="Gene3D" id="1.10.4030.10">
    <property type="entry name" value="Porin chaperone SurA, peptide-binding domain"/>
    <property type="match status" value="1"/>
</dbReference>
<feature type="chain" id="PRO_5037732584" description="SurA" evidence="2">
    <location>
        <begin position="26"/>
        <end position="247"/>
    </location>
</feature>
<dbReference type="InterPro" id="IPR027304">
    <property type="entry name" value="Trigger_fact/SurA_dom_sf"/>
</dbReference>
<gene>
    <name evidence="3" type="ORF">GCM10010915_17220</name>
</gene>
<protein>
    <recommendedName>
        <fullName evidence="5">SurA</fullName>
    </recommendedName>
</protein>
<dbReference type="SUPFAM" id="SSF109998">
    <property type="entry name" value="Triger factor/SurA peptide-binding domain-like"/>
    <property type="match status" value="1"/>
</dbReference>
<sequence>MSISRLLVAGTLVGALALAGCSAGAEDPEEEATPAPTDAAPAAPEADLDGLPDIVAVVNDEEITLEDFTSAYEPQLQQASMMQQQSGQEVDQDELKVQVADMLVNSALLTQAATASGIEATDEDVDGVLKDLATQNGLESVDDVIAAFDEQGIAEEDVREDAADQVRIDAYVAAETNVEAPSDEELREQYDQMVEQSKQQQGGEGEIPKFDEVKQQLADQAVSQEQNAAVEKIVTKLREDGNVEIKL</sequence>
<name>A0A916YA97_9MICO</name>
<accession>A0A916YA97</accession>
<keyword evidence="4" id="KW-1185">Reference proteome</keyword>
<dbReference type="Pfam" id="PF13623">
    <property type="entry name" value="SurA_N_2"/>
    <property type="match status" value="1"/>
</dbReference>
<feature type="signal peptide" evidence="2">
    <location>
        <begin position="1"/>
        <end position="25"/>
    </location>
</feature>
<dbReference type="PROSITE" id="PS51257">
    <property type="entry name" value="PROKAR_LIPOPROTEIN"/>
    <property type="match status" value="1"/>
</dbReference>
<evidence type="ECO:0008006" key="5">
    <source>
        <dbReference type="Google" id="ProtNLM"/>
    </source>
</evidence>
<feature type="region of interest" description="Disordered" evidence="1">
    <location>
        <begin position="22"/>
        <end position="47"/>
    </location>
</feature>
<keyword evidence="2" id="KW-0732">Signal</keyword>
<evidence type="ECO:0000313" key="3">
    <source>
        <dbReference type="EMBL" id="GGD37014.1"/>
    </source>
</evidence>
<organism evidence="3 4">
    <name type="scientific">Microbacterium faecale</name>
    <dbReference type="NCBI Taxonomy" id="1804630"/>
    <lineage>
        <taxon>Bacteria</taxon>
        <taxon>Bacillati</taxon>
        <taxon>Actinomycetota</taxon>
        <taxon>Actinomycetes</taxon>
        <taxon>Micrococcales</taxon>
        <taxon>Microbacteriaceae</taxon>
        <taxon>Microbacterium</taxon>
    </lineage>
</organism>